<dbReference type="GO" id="GO:0006282">
    <property type="term" value="P:regulation of DNA repair"/>
    <property type="evidence" value="ECO:0007669"/>
    <property type="project" value="InterPro"/>
</dbReference>
<organism evidence="5 6">
    <name type="scientific">Mucispirillum schaedleri ASF457</name>
    <dbReference type="NCBI Taxonomy" id="1379858"/>
    <lineage>
        <taxon>Bacteria</taxon>
        <taxon>Pseudomonadati</taxon>
        <taxon>Deferribacterota</taxon>
        <taxon>Deferribacteres</taxon>
        <taxon>Deferribacterales</taxon>
        <taxon>Mucispirillaceae</taxon>
        <taxon>Mucispirillum</taxon>
    </lineage>
</organism>
<dbReference type="InterPro" id="IPR003783">
    <property type="entry name" value="Regulatory_RecX"/>
</dbReference>
<dbReference type="AlphaFoldDB" id="V2QH04"/>
<evidence type="ECO:0000256" key="3">
    <source>
        <dbReference type="ARBA" id="ARBA00018111"/>
    </source>
</evidence>
<evidence type="ECO:0000256" key="2">
    <source>
        <dbReference type="ARBA" id="ARBA00009695"/>
    </source>
</evidence>
<dbReference type="GO" id="GO:0005737">
    <property type="term" value="C:cytoplasm"/>
    <property type="evidence" value="ECO:0007669"/>
    <property type="project" value="UniProtKB-SubCell"/>
</dbReference>
<comment type="similarity">
    <text evidence="2">Belongs to the RecX family.</text>
</comment>
<sequence>MASIGLSYAYKLLSMRDYFKNELYEKIEKKCGSLEAEKAVAEMEQAGCIDDERTAYNYIRAKLKSGYGPYYISNKLYLKCCYKDISYIEEVAEKEKINMEEYILKYSRRYIKKESDNPYKDYIKCINFLKNKGYAPSEVMKIIKQEDFE</sequence>
<evidence type="ECO:0000256" key="4">
    <source>
        <dbReference type="ARBA" id="ARBA00022490"/>
    </source>
</evidence>
<dbReference type="PANTHER" id="PTHR33602:SF1">
    <property type="entry name" value="REGULATORY PROTEIN RECX FAMILY PROTEIN"/>
    <property type="match status" value="1"/>
</dbReference>
<dbReference type="Gene3D" id="1.10.10.10">
    <property type="entry name" value="Winged helix-like DNA-binding domain superfamily/Winged helix DNA-binding domain"/>
    <property type="match status" value="1"/>
</dbReference>
<protein>
    <recommendedName>
        <fullName evidence="3">Regulatory protein RecX</fullName>
    </recommendedName>
</protein>
<dbReference type="Proteomes" id="UP000017429">
    <property type="component" value="Chromosome"/>
</dbReference>
<dbReference type="PANTHER" id="PTHR33602">
    <property type="entry name" value="REGULATORY PROTEIN RECX FAMILY PROTEIN"/>
    <property type="match status" value="1"/>
</dbReference>
<evidence type="ECO:0000313" key="5">
    <source>
        <dbReference type="EMBL" id="USF24211.1"/>
    </source>
</evidence>
<keyword evidence="4" id="KW-0963">Cytoplasm</keyword>
<keyword evidence="6" id="KW-1185">Reference proteome</keyword>
<comment type="subcellular location">
    <subcellularLocation>
        <location evidence="1">Cytoplasm</location>
    </subcellularLocation>
</comment>
<accession>V2QH04</accession>
<dbReference type="RefSeq" id="WP_023275580.1">
    <property type="nucleotide sequence ID" value="NZ_CP097562.1"/>
</dbReference>
<gene>
    <name evidence="5" type="primary">recX</name>
    <name evidence="5" type="ORF">N508_001294</name>
</gene>
<dbReference type="KEGG" id="msch:N508_001294"/>
<dbReference type="eggNOG" id="COG2137">
    <property type="taxonomic scope" value="Bacteria"/>
</dbReference>
<dbReference type="EMBL" id="CP097562">
    <property type="protein sequence ID" value="USF24211.1"/>
    <property type="molecule type" value="Genomic_DNA"/>
</dbReference>
<proteinExistence type="inferred from homology"/>
<reference evidence="5" key="3">
    <citation type="submission" date="2022-06" db="EMBL/GenBank/DDBJ databases">
        <title>Resources to Facilitate Use of the Altered Schaedler Flora (ASF) Mouse Model to Study Microbiome Function.</title>
        <authorList>
            <person name="Proctor A."/>
            <person name="Parvinroo S."/>
            <person name="Richie T."/>
            <person name="Jia X."/>
            <person name="Lee S.T.M."/>
            <person name="Karp P.D."/>
            <person name="Paley S."/>
            <person name="Kostic A.D."/>
            <person name="Pierre J.F."/>
            <person name="Wannemuehler M.J."/>
            <person name="Phillips G.J."/>
        </authorList>
    </citation>
    <scope>NUCLEOTIDE SEQUENCE</scope>
    <source>
        <strain evidence="5">ASF457</strain>
    </source>
</reference>
<name>V2QH04_9BACT</name>
<reference evidence="5" key="1">
    <citation type="journal article" date="2014" name="Genome Announc.">
        <title>Draft genome sequences of the altered schaedler flora, a defined bacterial community from gnotobiotic mice.</title>
        <authorList>
            <person name="Wannemuehler M.J."/>
            <person name="Overstreet A.M."/>
            <person name="Ward D.V."/>
            <person name="Phillips G.J."/>
        </authorList>
    </citation>
    <scope>NUCLEOTIDE SEQUENCE</scope>
    <source>
        <strain evidence="5">ASF457</strain>
    </source>
</reference>
<dbReference type="InterPro" id="IPR036388">
    <property type="entry name" value="WH-like_DNA-bd_sf"/>
</dbReference>
<evidence type="ECO:0000313" key="6">
    <source>
        <dbReference type="Proteomes" id="UP000017429"/>
    </source>
</evidence>
<dbReference type="OrthoDB" id="9815947at2"/>
<reference evidence="5" key="2">
    <citation type="submission" date="2022-05" db="EMBL/GenBank/DDBJ databases">
        <authorList>
            <person name="Proctor A.L."/>
            <person name="Phillips G.J."/>
            <person name="Wannemuehler M.J."/>
        </authorList>
    </citation>
    <scope>NUCLEOTIDE SEQUENCE</scope>
    <source>
        <strain evidence="5">ASF457</strain>
    </source>
</reference>
<evidence type="ECO:0000256" key="1">
    <source>
        <dbReference type="ARBA" id="ARBA00004496"/>
    </source>
</evidence>